<dbReference type="RefSeq" id="WP_336806075.1">
    <property type="nucleotide sequence ID" value="NZ_JBBBNY010000001.1"/>
</dbReference>
<sequence>MRRRIQALVGLAGLLALAASPLHAADGRIVFSGAVVEPTCGLPAAAGVPVPAAPGQAPARQLGCGADGRSAPTGQVFTQTVARLSASERIPVLRYFSDYVAAGEPGAERPLLVTQTYD</sequence>
<dbReference type="Proteomes" id="UP001381174">
    <property type="component" value="Unassembled WGS sequence"/>
</dbReference>
<protein>
    <recommendedName>
        <fullName evidence="4">Type 1 fimbrial protein</fullName>
    </recommendedName>
</protein>
<evidence type="ECO:0000313" key="3">
    <source>
        <dbReference type="Proteomes" id="UP001381174"/>
    </source>
</evidence>
<organism evidence="2 3">
    <name type="scientific">Fulvimonas yonginensis</name>
    <dbReference type="NCBI Taxonomy" id="1495200"/>
    <lineage>
        <taxon>Bacteria</taxon>
        <taxon>Pseudomonadati</taxon>
        <taxon>Pseudomonadota</taxon>
        <taxon>Gammaproteobacteria</taxon>
        <taxon>Lysobacterales</taxon>
        <taxon>Rhodanobacteraceae</taxon>
        <taxon>Fulvimonas</taxon>
    </lineage>
</organism>
<evidence type="ECO:0000256" key="1">
    <source>
        <dbReference type="SAM" id="SignalP"/>
    </source>
</evidence>
<gene>
    <name evidence="2" type="ORF">WAT24_01705</name>
</gene>
<proteinExistence type="predicted"/>
<evidence type="ECO:0000313" key="2">
    <source>
        <dbReference type="EMBL" id="MEI7035466.1"/>
    </source>
</evidence>
<accession>A0ABU8J7F2</accession>
<dbReference type="EMBL" id="JBBBNY010000001">
    <property type="protein sequence ID" value="MEI7035466.1"/>
    <property type="molecule type" value="Genomic_DNA"/>
</dbReference>
<feature type="chain" id="PRO_5045923086" description="Type 1 fimbrial protein" evidence="1">
    <location>
        <begin position="25"/>
        <end position="118"/>
    </location>
</feature>
<evidence type="ECO:0008006" key="4">
    <source>
        <dbReference type="Google" id="ProtNLM"/>
    </source>
</evidence>
<feature type="signal peptide" evidence="1">
    <location>
        <begin position="1"/>
        <end position="24"/>
    </location>
</feature>
<comment type="caution">
    <text evidence="2">The sequence shown here is derived from an EMBL/GenBank/DDBJ whole genome shotgun (WGS) entry which is preliminary data.</text>
</comment>
<keyword evidence="1" id="KW-0732">Signal</keyword>
<reference evidence="2 3" key="1">
    <citation type="journal article" date="2014" name="Int. J. Syst. Evol. Microbiol.">
        <title>Fulvimonas yonginensis sp. nov., isolated from greenhouse soil, and emended description of the genus Fulvimonas.</title>
        <authorList>
            <person name="Ahn J.H."/>
            <person name="Kim S.J."/>
            <person name="Weon H.Y."/>
            <person name="Hong S.B."/>
            <person name="Seok S.J."/>
            <person name="Kwon S.W."/>
        </authorList>
    </citation>
    <scope>NUCLEOTIDE SEQUENCE [LARGE SCALE GENOMIC DNA]</scope>
    <source>
        <strain evidence="2 3">KACC 16952</strain>
    </source>
</reference>
<name>A0ABU8J7F2_9GAMM</name>
<keyword evidence="3" id="KW-1185">Reference proteome</keyword>